<feature type="region of interest" description="Disordered" evidence="1">
    <location>
        <begin position="298"/>
        <end position="383"/>
    </location>
</feature>
<dbReference type="Pfam" id="PF18360">
    <property type="entry name" value="hnRNP_Q_AcD"/>
    <property type="match status" value="2"/>
</dbReference>
<feature type="domain" description="Heterogeneous nuclear ribonucleoprotein Q acidic" evidence="2">
    <location>
        <begin position="415"/>
        <end position="481"/>
    </location>
</feature>
<feature type="compositionally biased region" description="Polar residues" evidence="1">
    <location>
        <begin position="321"/>
        <end position="334"/>
    </location>
</feature>
<dbReference type="AlphaFoldDB" id="A0A024GJT7"/>
<reference evidence="3 4" key="1">
    <citation type="submission" date="2012-05" db="EMBL/GenBank/DDBJ databases">
        <title>Recombination and specialization in a pathogen metapopulation.</title>
        <authorList>
            <person name="Gardiner A."/>
            <person name="Kemen E."/>
            <person name="Schultz-Larsen T."/>
            <person name="MacLean D."/>
            <person name="Van Oosterhout C."/>
            <person name="Jones J.D.G."/>
        </authorList>
    </citation>
    <scope>NUCLEOTIDE SEQUENCE [LARGE SCALE GENOMIC DNA]</scope>
    <source>
        <strain evidence="3 4">Ac Nc2</strain>
    </source>
</reference>
<dbReference type="EMBL" id="CAIX01000148">
    <property type="protein sequence ID" value="CCI47027.1"/>
    <property type="molecule type" value="Genomic_DNA"/>
</dbReference>
<proteinExistence type="predicted"/>
<feature type="compositionally biased region" description="Basic and acidic residues" evidence="1">
    <location>
        <begin position="339"/>
        <end position="351"/>
    </location>
</feature>
<evidence type="ECO:0000259" key="2">
    <source>
        <dbReference type="Pfam" id="PF18360"/>
    </source>
</evidence>
<dbReference type="InterPro" id="IPR041337">
    <property type="entry name" value="hnRNP_Q_AcD"/>
</dbReference>
<feature type="compositionally biased region" description="Polar residues" evidence="1">
    <location>
        <begin position="352"/>
        <end position="366"/>
    </location>
</feature>
<evidence type="ECO:0000313" key="3">
    <source>
        <dbReference type="EMBL" id="CCI47027.1"/>
    </source>
</evidence>
<feature type="domain" description="Heterogeneous nuclear ribonucleoprotein Q acidic" evidence="2">
    <location>
        <begin position="536"/>
        <end position="606"/>
    </location>
</feature>
<accession>A0A024GJT7</accession>
<gene>
    <name evidence="3" type="ORF">BN9_079830</name>
</gene>
<organism evidence="3 4">
    <name type="scientific">Albugo candida</name>
    <dbReference type="NCBI Taxonomy" id="65357"/>
    <lineage>
        <taxon>Eukaryota</taxon>
        <taxon>Sar</taxon>
        <taxon>Stramenopiles</taxon>
        <taxon>Oomycota</taxon>
        <taxon>Peronosporomycetes</taxon>
        <taxon>Albuginales</taxon>
        <taxon>Albuginaceae</taxon>
        <taxon>Albugo</taxon>
    </lineage>
</organism>
<dbReference type="CDD" id="cd21039">
    <property type="entry name" value="NURR"/>
    <property type="match status" value="2"/>
</dbReference>
<feature type="compositionally biased region" description="Basic and acidic residues" evidence="1">
    <location>
        <begin position="367"/>
        <end position="378"/>
    </location>
</feature>
<comment type="caution">
    <text evidence="3">The sequence shown here is derived from an EMBL/GenBank/DDBJ whole genome shotgun (WGS) entry which is preliminary data.</text>
</comment>
<sequence length="612" mass="68767">MFVSQHSFMDSMSMQTSGSLEYQNQSFNTLIDTQCPQDEIKDDEFETFAQTNSKEPLKASESLVSETNGDIALDPDTVVAISSEISHKNPPENKNLSEPAYDDALMHNVDEYDPANPSHGMADIGPIGHYDRNPSPSAIKSQSEPLQNTDRATEPLRVKVEEIKEDSAYNHPSSKGSLRMESPVTHKHGLSEAAWDRLMNLQSLNAFRIAQVSRSCWTKISALPEFAQLSILARFERSLTTINDKNGEMKRIYQEYVDENPQVAALQPVSVYIDDYMSDPGLFKYGYAPPLPKSGMNETPVPYAGKLGAEGGHTPRKRSNSDSLRSTASKSVSGDTIDEYGRTVKSPREDISGSNQQASEPSTTHNELPEPVKREKQTETPNQSGLIDTRTRLAPTILSPSSLGRRYEKTEMYDRLPRSVRTVLDIMYNENQLPETINDSVLHRLVCLPEHIALRVVENFSNIDLTHIGNLQGFLVGIINRISEKAQVSEDGAYATLNTSEEATYPAYNPPMEKNVMRFEQPRNVYAPPSQDRMSQLAPSVQQHMHELVRRGVMTGIDEFNDQCYQLLAQVTEPMAHEILKRYASANLRNVRNRSGFLVGVIRRCRQEFEYN</sequence>
<dbReference type="InParanoid" id="A0A024GJT7"/>
<evidence type="ECO:0000256" key="1">
    <source>
        <dbReference type="SAM" id="MobiDB-lite"/>
    </source>
</evidence>
<dbReference type="OrthoDB" id="127097at2759"/>
<keyword evidence="4" id="KW-1185">Reference proteome</keyword>
<dbReference type="Proteomes" id="UP000053237">
    <property type="component" value="Unassembled WGS sequence"/>
</dbReference>
<protein>
    <recommendedName>
        <fullName evidence="2">Heterogeneous nuclear ribonucleoprotein Q acidic domain-containing protein</fullName>
    </recommendedName>
</protein>
<name>A0A024GJT7_9STRA</name>
<evidence type="ECO:0000313" key="4">
    <source>
        <dbReference type="Proteomes" id="UP000053237"/>
    </source>
</evidence>